<evidence type="ECO:0000313" key="1">
    <source>
        <dbReference type="EMBL" id="KAJ5471083.1"/>
    </source>
</evidence>
<protein>
    <submittedName>
        <fullName evidence="1">Uncharacterized protein</fullName>
    </submittedName>
</protein>
<reference evidence="1" key="2">
    <citation type="journal article" date="2023" name="IMA Fungus">
        <title>Comparative genomic study of the Penicillium genus elucidates a diverse pangenome and 15 lateral gene transfer events.</title>
        <authorList>
            <person name="Petersen C."/>
            <person name="Sorensen T."/>
            <person name="Nielsen M.R."/>
            <person name="Sondergaard T.E."/>
            <person name="Sorensen J.L."/>
            <person name="Fitzpatrick D.A."/>
            <person name="Frisvad J.C."/>
            <person name="Nielsen K.L."/>
        </authorList>
    </citation>
    <scope>NUCLEOTIDE SEQUENCE</scope>
    <source>
        <strain evidence="1">IBT 17660</strain>
    </source>
</reference>
<dbReference type="AlphaFoldDB" id="A0A9X0BL64"/>
<accession>A0A9X0BL64</accession>
<dbReference type="Proteomes" id="UP001147760">
    <property type="component" value="Unassembled WGS sequence"/>
</dbReference>
<proteinExistence type="predicted"/>
<keyword evidence="2" id="KW-1185">Reference proteome</keyword>
<organism evidence="1 2">
    <name type="scientific">Penicillium desertorum</name>
    <dbReference type="NCBI Taxonomy" id="1303715"/>
    <lineage>
        <taxon>Eukaryota</taxon>
        <taxon>Fungi</taxon>
        <taxon>Dikarya</taxon>
        <taxon>Ascomycota</taxon>
        <taxon>Pezizomycotina</taxon>
        <taxon>Eurotiomycetes</taxon>
        <taxon>Eurotiomycetidae</taxon>
        <taxon>Eurotiales</taxon>
        <taxon>Aspergillaceae</taxon>
        <taxon>Penicillium</taxon>
    </lineage>
</organism>
<sequence>MSRCKRQNLSSVEGNPMWTTVNYKSPDYIPVPIERTVQHSHHNITLYQHNSKISSELAGSSIRSAESRPEIVAGQKLRILISSRQGEQLAARSWSFTLLWLSTVLPFGEELVDSFPKVGSVVMTEQ</sequence>
<dbReference type="EMBL" id="JAPWDO010000005">
    <property type="protein sequence ID" value="KAJ5471083.1"/>
    <property type="molecule type" value="Genomic_DNA"/>
</dbReference>
<reference evidence="1" key="1">
    <citation type="submission" date="2022-12" db="EMBL/GenBank/DDBJ databases">
        <authorList>
            <person name="Petersen C."/>
        </authorList>
    </citation>
    <scope>NUCLEOTIDE SEQUENCE</scope>
    <source>
        <strain evidence="1">IBT 17660</strain>
    </source>
</reference>
<gene>
    <name evidence="1" type="ORF">N7530_008440</name>
</gene>
<name>A0A9X0BL64_9EURO</name>
<evidence type="ECO:0000313" key="2">
    <source>
        <dbReference type="Proteomes" id="UP001147760"/>
    </source>
</evidence>
<comment type="caution">
    <text evidence="1">The sequence shown here is derived from an EMBL/GenBank/DDBJ whole genome shotgun (WGS) entry which is preliminary data.</text>
</comment>